<name>A0ABY8H8T6_9MICC</name>
<dbReference type="RefSeq" id="WP_278159159.1">
    <property type="nucleotide sequence ID" value="NZ_CP121252.1"/>
</dbReference>
<organism evidence="2 3">
    <name type="scientific">Citricoccus muralis</name>
    <dbReference type="NCBI Taxonomy" id="169134"/>
    <lineage>
        <taxon>Bacteria</taxon>
        <taxon>Bacillati</taxon>
        <taxon>Actinomycetota</taxon>
        <taxon>Actinomycetes</taxon>
        <taxon>Micrococcales</taxon>
        <taxon>Micrococcaceae</taxon>
        <taxon>Citricoccus</taxon>
    </lineage>
</organism>
<proteinExistence type="predicted"/>
<feature type="compositionally biased region" description="Basic and acidic residues" evidence="1">
    <location>
        <begin position="150"/>
        <end position="161"/>
    </location>
</feature>
<dbReference type="EMBL" id="CP121252">
    <property type="protein sequence ID" value="WFP17559.1"/>
    <property type="molecule type" value="Genomic_DNA"/>
</dbReference>
<sequence>METIVHSPQTSVSVDQLSSEAARELTDQIRTGLEGVFHLIKAAYRGRAWSVLGFASWDDYVLREFGNLYLRPPLEERSAVIKSMREAGMSVRAIATATQLSKNTVHREIQSSTVPNGTVGTSETPGMETVLGLDGKHRPTTKPKPAQTGKQDRVVPGEGDRVAPASEEVSVEDVLDMPATDLGIEPLDVDQLADQDRKQVERAIREFHGTGSAALPMTIKLASKMSGLVSPVTGQAVVSGERIEALAFDVSRGVRTLSYVVRSMETPLTEQKTAGHSMTEMTTNLQDAIDDLERILNALEGLN</sequence>
<protein>
    <submittedName>
        <fullName evidence="2">Helix-turn-helix domain-containing protein</fullName>
    </submittedName>
</protein>
<gene>
    <name evidence="2" type="ORF">P8192_05500</name>
</gene>
<accession>A0ABY8H8T6</accession>
<keyword evidence="3" id="KW-1185">Reference proteome</keyword>
<evidence type="ECO:0000313" key="2">
    <source>
        <dbReference type="EMBL" id="WFP17559.1"/>
    </source>
</evidence>
<feature type="region of interest" description="Disordered" evidence="1">
    <location>
        <begin position="104"/>
        <end position="168"/>
    </location>
</feature>
<feature type="compositionally biased region" description="Polar residues" evidence="1">
    <location>
        <begin position="110"/>
        <end position="124"/>
    </location>
</feature>
<dbReference type="Proteomes" id="UP001219037">
    <property type="component" value="Chromosome"/>
</dbReference>
<reference evidence="2 3" key="1">
    <citation type="submission" date="2023-04" db="EMBL/GenBank/DDBJ databases">
        <title>Funneling lignin-derived compounds into biodiesel using alkali-halophilic Citricoccus sp. P2.</title>
        <authorList>
            <person name="Luo C.-B."/>
        </authorList>
    </citation>
    <scope>NUCLEOTIDE SEQUENCE [LARGE SCALE GENOMIC DNA]</scope>
    <source>
        <strain evidence="2 3">P2</strain>
    </source>
</reference>
<evidence type="ECO:0000256" key="1">
    <source>
        <dbReference type="SAM" id="MobiDB-lite"/>
    </source>
</evidence>
<evidence type="ECO:0000313" key="3">
    <source>
        <dbReference type="Proteomes" id="UP001219037"/>
    </source>
</evidence>